<proteinExistence type="predicted"/>
<comment type="caution">
    <text evidence="1">The sequence shown here is derived from an EMBL/GenBank/DDBJ whole genome shotgun (WGS) entry which is preliminary data.</text>
</comment>
<dbReference type="GeneID" id="77729974"/>
<dbReference type="EMBL" id="JAKWFO010000001">
    <property type="protein sequence ID" value="KAI9639468.1"/>
    <property type="molecule type" value="Genomic_DNA"/>
</dbReference>
<dbReference type="RefSeq" id="XP_052949245.1">
    <property type="nucleotide sequence ID" value="XM_053090769.1"/>
</dbReference>
<protein>
    <submittedName>
        <fullName evidence="1">Uncharacterized protein</fullName>
    </submittedName>
</protein>
<keyword evidence="2" id="KW-1185">Reference proteome</keyword>
<accession>A0AA38HG87</accession>
<evidence type="ECO:0000313" key="1">
    <source>
        <dbReference type="EMBL" id="KAI9639468.1"/>
    </source>
</evidence>
<dbReference type="Proteomes" id="UP001164286">
    <property type="component" value="Unassembled WGS sequence"/>
</dbReference>
<name>A0AA38HG87_9TREE</name>
<evidence type="ECO:0000313" key="2">
    <source>
        <dbReference type="Proteomes" id="UP001164286"/>
    </source>
</evidence>
<dbReference type="AlphaFoldDB" id="A0AA38HG87"/>
<organism evidence="1 2">
    <name type="scientific">Dioszegia hungarica</name>
    <dbReference type="NCBI Taxonomy" id="4972"/>
    <lineage>
        <taxon>Eukaryota</taxon>
        <taxon>Fungi</taxon>
        <taxon>Dikarya</taxon>
        <taxon>Basidiomycota</taxon>
        <taxon>Agaricomycotina</taxon>
        <taxon>Tremellomycetes</taxon>
        <taxon>Tremellales</taxon>
        <taxon>Bulleribasidiaceae</taxon>
        <taxon>Dioszegia</taxon>
    </lineage>
</organism>
<sequence>MGRKDTLDKPSHVTNREMWSQLQAREQAEGLAAAWDVIQLRPTLLRSLRTLSTETYLPRGPHWYSAAPFPQIQLLNDRAQTALFDFVATHAGLEHFCHTTWGPLFLSDQRYPPKRTHESLARLGVATHGDPVRSPNQTLRLGGESTIYHHRLDESGAQPSTYEAVRRVVLRVWRVRDRAAKASLNPTRPLHLQVFAQLRSTHKPAELSDEGKEKWRQTAREIEKELWDLISKPGGEGGLTRAGDKLVFRRLFDADECGSCGWSPGDIEITSPSNTSIIFAAAMISSLPQPGTDYSSQYGRSLPLELLTLIFSNLCELPVAHRPCWTEPARPSCQSALAALVRTSKTFSKLSSPFLYRYPAVRSLPLFVVGINAVPVNGLDSKLSLLGRVERLFLDFLEEEDHSVEVDEAEVRRACIARSSSSDATSMDWTIGEVRRMEEAEGVHRALRIVLDMSIPGAHVFPKLHTLSIGALRGTHITSIQWPNTTASEAWSAFVRACQYTLHDFIVSLPNLASFCQSGDGPFSVTAFRGESTGRLTITTHSTVYGLPALYPTCFSTPTRWILHSNDDMYQSGIEQYVGEKAIEVIGQHLVDRFDLLEDLEPEEDPVVSHWSILGGLYVGVPETYGRKTREEATKACLAGAAKLNASVAELVRVGGTDLPRGMVVRDLWEVKSLPEAKCSACSWSGEGDGARRPPGWDDHVQANVDFHNSLPTSSKVPKPLGRKRAGVRINSDALLDCSPSL</sequence>
<gene>
    <name evidence="1" type="ORF">MKK02DRAFT_39767</name>
</gene>
<reference evidence="1" key="1">
    <citation type="journal article" date="2022" name="G3 (Bethesda)">
        <title>High quality genome of the basidiomycete yeast Dioszegia hungarica PDD-24b-2 isolated from cloud water.</title>
        <authorList>
            <person name="Jarrige D."/>
            <person name="Haridas S."/>
            <person name="Bleykasten-Grosshans C."/>
            <person name="Joly M."/>
            <person name="Nadalig T."/>
            <person name="Sancelme M."/>
            <person name="Vuilleumier S."/>
            <person name="Grigoriev I.V."/>
            <person name="Amato P."/>
            <person name="Bringel F."/>
        </authorList>
    </citation>
    <scope>NUCLEOTIDE SEQUENCE</scope>
    <source>
        <strain evidence="1">PDD-24b-2</strain>
    </source>
</reference>